<dbReference type="SMART" id="SM00418">
    <property type="entry name" value="HTH_ARSR"/>
    <property type="match status" value="1"/>
</dbReference>
<dbReference type="CDD" id="cd00090">
    <property type="entry name" value="HTH_ARSR"/>
    <property type="match status" value="1"/>
</dbReference>
<dbReference type="SMART" id="SM00450">
    <property type="entry name" value="RHOD"/>
    <property type="match status" value="1"/>
</dbReference>
<dbReference type="InterPro" id="IPR001307">
    <property type="entry name" value="Thiosulphate_STrfase_CS"/>
</dbReference>
<dbReference type="PROSITE" id="PS00380">
    <property type="entry name" value="RHODANESE_1"/>
    <property type="match status" value="1"/>
</dbReference>
<gene>
    <name evidence="6" type="ORF">BCF44_11918</name>
</gene>
<evidence type="ECO:0000259" key="5">
    <source>
        <dbReference type="PROSITE" id="PS50987"/>
    </source>
</evidence>
<evidence type="ECO:0000256" key="1">
    <source>
        <dbReference type="ARBA" id="ARBA00023015"/>
    </source>
</evidence>
<comment type="caution">
    <text evidence="6">The sequence shown here is derived from an EMBL/GenBank/DDBJ whole genome shotgun (WGS) entry which is preliminary data.</text>
</comment>
<dbReference type="SUPFAM" id="SSF52821">
    <property type="entry name" value="Rhodanese/Cell cycle control phosphatase"/>
    <property type="match status" value="1"/>
</dbReference>
<dbReference type="PANTHER" id="PTHR43132:SF8">
    <property type="entry name" value="HTH-TYPE TRANSCRIPTIONAL REGULATOR KMTR"/>
    <property type="match status" value="1"/>
</dbReference>
<evidence type="ECO:0000313" key="7">
    <source>
        <dbReference type="Proteomes" id="UP000256269"/>
    </source>
</evidence>
<dbReference type="AlphaFoldDB" id="A0A3E0H042"/>
<dbReference type="Gene3D" id="1.10.10.10">
    <property type="entry name" value="Winged helix-like DNA-binding domain superfamily/Winged helix DNA-binding domain"/>
    <property type="match status" value="1"/>
</dbReference>
<dbReference type="NCBIfam" id="NF033788">
    <property type="entry name" value="HTH_metalloreg"/>
    <property type="match status" value="1"/>
</dbReference>
<evidence type="ECO:0000259" key="4">
    <source>
        <dbReference type="PROSITE" id="PS50206"/>
    </source>
</evidence>
<protein>
    <submittedName>
        <fullName evidence="6">Rhodanese-related sulfurtransferase</fullName>
    </submittedName>
</protein>
<dbReference type="InterPro" id="IPR001763">
    <property type="entry name" value="Rhodanese-like_dom"/>
</dbReference>
<keyword evidence="3" id="KW-0804">Transcription</keyword>
<evidence type="ECO:0000256" key="2">
    <source>
        <dbReference type="ARBA" id="ARBA00023125"/>
    </source>
</evidence>
<dbReference type="InterPro" id="IPR036390">
    <property type="entry name" value="WH_DNA-bd_sf"/>
</dbReference>
<dbReference type="InterPro" id="IPR036388">
    <property type="entry name" value="WH-like_DNA-bd_sf"/>
</dbReference>
<dbReference type="PROSITE" id="PS50206">
    <property type="entry name" value="RHODANESE_3"/>
    <property type="match status" value="1"/>
</dbReference>
<evidence type="ECO:0000313" key="6">
    <source>
        <dbReference type="EMBL" id="REH34742.1"/>
    </source>
</evidence>
<keyword evidence="7" id="KW-1185">Reference proteome</keyword>
<dbReference type="OrthoDB" id="9800872at2"/>
<accession>A0A3E0H042</accession>
<proteinExistence type="predicted"/>
<dbReference type="PANTHER" id="PTHR43132">
    <property type="entry name" value="ARSENICAL RESISTANCE OPERON REPRESSOR ARSR-RELATED"/>
    <property type="match status" value="1"/>
</dbReference>
<keyword evidence="6" id="KW-0808">Transferase</keyword>
<dbReference type="Proteomes" id="UP000256269">
    <property type="component" value="Unassembled WGS sequence"/>
</dbReference>
<dbReference type="InterPro" id="IPR011991">
    <property type="entry name" value="ArsR-like_HTH"/>
</dbReference>
<reference evidence="6 7" key="1">
    <citation type="submission" date="2018-08" db="EMBL/GenBank/DDBJ databases">
        <title>Genomic Encyclopedia of Archaeal and Bacterial Type Strains, Phase II (KMG-II): from individual species to whole genera.</title>
        <authorList>
            <person name="Goeker M."/>
        </authorList>
    </citation>
    <scope>NUCLEOTIDE SEQUENCE [LARGE SCALE GENOMIC DNA]</scope>
    <source>
        <strain evidence="6 7">DSM 45791</strain>
    </source>
</reference>
<dbReference type="Pfam" id="PF00581">
    <property type="entry name" value="Rhodanese"/>
    <property type="match status" value="1"/>
</dbReference>
<name>A0A3E0H042_9PSEU</name>
<dbReference type="PROSITE" id="PS50987">
    <property type="entry name" value="HTH_ARSR_2"/>
    <property type="match status" value="1"/>
</dbReference>
<feature type="domain" description="HTH arsR-type" evidence="5">
    <location>
        <begin position="12"/>
        <end position="106"/>
    </location>
</feature>
<dbReference type="GO" id="GO:0003700">
    <property type="term" value="F:DNA-binding transcription factor activity"/>
    <property type="evidence" value="ECO:0007669"/>
    <property type="project" value="InterPro"/>
</dbReference>
<dbReference type="InterPro" id="IPR001845">
    <property type="entry name" value="HTH_ArsR_DNA-bd_dom"/>
</dbReference>
<feature type="domain" description="Rhodanese" evidence="4">
    <location>
        <begin position="136"/>
        <end position="225"/>
    </location>
</feature>
<dbReference type="Pfam" id="PF12840">
    <property type="entry name" value="HTH_20"/>
    <property type="match status" value="1"/>
</dbReference>
<dbReference type="Gene3D" id="3.40.250.10">
    <property type="entry name" value="Rhodanese-like domain"/>
    <property type="match status" value="1"/>
</dbReference>
<dbReference type="EMBL" id="QUNO01000019">
    <property type="protein sequence ID" value="REH34742.1"/>
    <property type="molecule type" value="Genomic_DNA"/>
</dbReference>
<dbReference type="InterPro" id="IPR036873">
    <property type="entry name" value="Rhodanese-like_dom_sf"/>
</dbReference>
<dbReference type="InterPro" id="IPR051011">
    <property type="entry name" value="Metal_resp_trans_reg"/>
</dbReference>
<dbReference type="GO" id="GO:0004792">
    <property type="term" value="F:thiosulfate-cyanide sulfurtransferase activity"/>
    <property type="evidence" value="ECO:0007669"/>
    <property type="project" value="InterPro"/>
</dbReference>
<dbReference type="RefSeq" id="WP_116180166.1">
    <property type="nucleotide sequence ID" value="NZ_CP144375.1"/>
</dbReference>
<dbReference type="GO" id="GO:0003677">
    <property type="term" value="F:DNA binding"/>
    <property type="evidence" value="ECO:0007669"/>
    <property type="project" value="UniProtKB-KW"/>
</dbReference>
<sequence length="226" mass="24576">MSAEDRARSGFPEEPIYAELARLGKALASPVRLRLLDVLESGELTVDELAATAGLPVKNTSAQLQQLRAAHLVQSRRDGTRIHYRIASEAVSMFLGQLHDFALDTAAELREQVTAHLGTGDQLEPVTADRLAELLADGNVTVIDVRTEADYARGHIPGALSVPIREMAERVQELGGHDMIVAYCQGPYCVSSPRAVRLMTEAGHTARILHGGWTAWARAGHRRQTA</sequence>
<keyword evidence="2" id="KW-0238">DNA-binding</keyword>
<evidence type="ECO:0000256" key="3">
    <source>
        <dbReference type="ARBA" id="ARBA00023163"/>
    </source>
</evidence>
<dbReference type="CDD" id="cd00158">
    <property type="entry name" value="RHOD"/>
    <property type="match status" value="1"/>
</dbReference>
<dbReference type="SUPFAM" id="SSF46785">
    <property type="entry name" value="Winged helix' DNA-binding domain"/>
    <property type="match status" value="1"/>
</dbReference>
<keyword evidence="1" id="KW-0805">Transcription regulation</keyword>
<organism evidence="6 7">
    <name type="scientific">Kutzneria buriramensis</name>
    <dbReference type="NCBI Taxonomy" id="1045776"/>
    <lineage>
        <taxon>Bacteria</taxon>
        <taxon>Bacillati</taxon>
        <taxon>Actinomycetota</taxon>
        <taxon>Actinomycetes</taxon>
        <taxon>Pseudonocardiales</taxon>
        <taxon>Pseudonocardiaceae</taxon>
        <taxon>Kutzneria</taxon>
    </lineage>
</organism>